<dbReference type="EMBL" id="JARQGV010000004">
    <property type="protein sequence ID" value="MDT2251197.1"/>
    <property type="molecule type" value="Genomic_DNA"/>
</dbReference>
<dbReference type="AlphaFoldDB" id="A0AAP5JSR3"/>
<accession>A0AAP5JSR3</accession>
<protein>
    <submittedName>
        <fullName evidence="1">Uncharacterized protein</fullName>
    </submittedName>
</protein>
<evidence type="ECO:0000313" key="1">
    <source>
        <dbReference type="EMBL" id="MDT2251197.1"/>
    </source>
</evidence>
<comment type="caution">
    <text evidence="1">The sequence shown here is derived from an EMBL/GenBank/DDBJ whole genome shotgun (WGS) entry which is preliminary data.</text>
</comment>
<dbReference type="RefSeq" id="WP_226989783.1">
    <property type="nucleotide sequence ID" value="NZ_CBCRXL010000012.1"/>
</dbReference>
<reference evidence="1" key="2">
    <citation type="submission" date="2023-03" db="EMBL/GenBank/DDBJ databases">
        <authorList>
            <person name="Obshta O."/>
            <person name="Zabrodski M.W."/>
            <person name="Soomro T."/>
            <person name="Wilson G."/>
            <person name="Masood F."/>
            <person name="Thebeau J."/>
            <person name="Bezerra Da Silva M.C."/>
            <person name="Raza F."/>
            <person name="Biganski S."/>
            <person name="Jose M."/>
            <person name="Camilli M."/>
            <person name="Kozii I.V."/>
            <person name="Kozii R.V."/>
            <person name="Simko E."/>
            <person name="Wood S.C."/>
        </authorList>
    </citation>
    <scope>NUCLEOTIDE SEQUENCE</scope>
    <source>
        <strain evidence="1">PL001</strain>
    </source>
</reference>
<dbReference type="Proteomes" id="UP001259239">
    <property type="component" value="Unassembled WGS sequence"/>
</dbReference>
<gene>
    <name evidence="1" type="ORF">P7H09_07500</name>
</gene>
<organism evidence="1 2">
    <name type="scientific">Paenibacillus larvae</name>
    <dbReference type="NCBI Taxonomy" id="1464"/>
    <lineage>
        <taxon>Bacteria</taxon>
        <taxon>Bacillati</taxon>
        <taxon>Bacillota</taxon>
        <taxon>Bacilli</taxon>
        <taxon>Bacillales</taxon>
        <taxon>Paenibacillaceae</taxon>
        <taxon>Paenibacillus</taxon>
    </lineage>
</organism>
<sequence length="73" mass="7987">MSTRPGTIKKEFAVQAARPRDASDSVLHHVEQAVTRVLADELEKVMKEEVGDEYSIKKNFVSHSAADSMGSGI</sequence>
<name>A0AAP5JSR3_9BACL</name>
<evidence type="ECO:0000313" key="2">
    <source>
        <dbReference type="Proteomes" id="UP001259239"/>
    </source>
</evidence>
<proteinExistence type="predicted"/>
<reference evidence="1" key="1">
    <citation type="journal article" date="2023" name="J. Vet. Diagn. Invest.">
        <title>Oxytetracycline-resistant Paenibacillus larvae identified in commercial beekeeping operations in Saskatchewan using pooled honey sampling.</title>
        <authorList>
            <person name="Obshta O."/>
            <person name="Zabrodski M.W."/>
            <person name="Soomro T."/>
            <person name="Wilson G."/>
            <person name="Masood F."/>
            <person name="Thebeau J."/>
            <person name="Silva M.C.B."/>
            <person name="Biganski S."/>
            <person name="Kozii I.V."/>
            <person name="Koziy R.V."/>
            <person name="Raza M.F."/>
            <person name="Jose M.S."/>
            <person name="Simko E."/>
            <person name="Wood S.C."/>
        </authorList>
    </citation>
    <scope>NUCLEOTIDE SEQUENCE</scope>
    <source>
        <strain evidence="1">PL001</strain>
    </source>
</reference>